<evidence type="ECO:0000313" key="1">
    <source>
        <dbReference type="EMBL" id="KRY28996.1"/>
    </source>
</evidence>
<proteinExistence type="predicted"/>
<protein>
    <submittedName>
        <fullName evidence="1">Uncharacterized protein</fullName>
    </submittedName>
</protein>
<gene>
    <name evidence="1" type="ORF">T01_9255</name>
</gene>
<organism evidence="1 2">
    <name type="scientific">Trichinella spiralis</name>
    <name type="common">Trichina worm</name>
    <dbReference type="NCBI Taxonomy" id="6334"/>
    <lineage>
        <taxon>Eukaryota</taxon>
        <taxon>Metazoa</taxon>
        <taxon>Ecdysozoa</taxon>
        <taxon>Nematoda</taxon>
        <taxon>Enoplea</taxon>
        <taxon>Dorylaimia</taxon>
        <taxon>Trichinellida</taxon>
        <taxon>Trichinellidae</taxon>
        <taxon>Trichinella</taxon>
    </lineage>
</organism>
<dbReference type="EMBL" id="JYDH01000184">
    <property type="protein sequence ID" value="KRY28996.1"/>
    <property type="molecule type" value="Genomic_DNA"/>
</dbReference>
<evidence type="ECO:0000313" key="2">
    <source>
        <dbReference type="Proteomes" id="UP000054776"/>
    </source>
</evidence>
<dbReference type="OrthoDB" id="10306552at2759"/>
<dbReference type="AlphaFoldDB" id="A0A0V1AW10"/>
<sequence>MGKLTVEGGSMLDRAVRALTDCQFSVFDMFACRRPLCQHADNTTGLLQLLTTYSYCYSYQQQQEQQQQQQQHQQQQQQQQ</sequence>
<name>A0A0V1AW10_TRISP</name>
<keyword evidence="2" id="KW-1185">Reference proteome</keyword>
<accession>A0A0V1AW10</accession>
<dbReference type="Proteomes" id="UP000054776">
    <property type="component" value="Unassembled WGS sequence"/>
</dbReference>
<reference evidence="1 2" key="1">
    <citation type="submission" date="2015-01" db="EMBL/GenBank/DDBJ databases">
        <title>Evolution of Trichinella species and genotypes.</title>
        <authorList>
            <person name="Korhonen P.K."/>
            <person name="Edoardo P."/>
            <person name="Giuseppe L.R."/>
            <person name="Gasser R.B."/>
        </authorList>
    </citation>
    <scope>NUCLEOTIDE SEQUENCE [LARGE SCALE GENOMIC DNA]</scope>
    <source>
        <strain evidence="1">ISS3</strain>
    </source>
</reference>
<comment type="caution">
    <text evidence="1">The sequence shown here is derived from an EMBL/GenBank/DDBJ whole genome shotgun (WGS) entry which is preliminary data.</text>
</comment>
<dbReference type="InParanoid" id="A0A0V1AW10"/>